<dbReference type="RefSeq" id="WP_377408250.1">
    <property type="nucleotide sequence ID" value="NZ_JBHSCY010000001.1"/>
</dbReference>
<organism evidence="1 2">
    <name type="scientific">Polaribacter marinivivus</name>
    <dbReference type="NCBI Taxonomy" id="1524260"/>
    <lineage>
        <taxon>Bacteria</taxon>
        <taxon>Pseudomonadati</taxon>
        <taxon>Bacteroidota</taxon>
        <taxon>Flavobacteriia</taxon>
        <taxon>Flavobacteriales</taxon>
        <taxon>Flavobacteriaceae</taxon>
    </lineage>
</organism>
<sequence length="132" mass="15281">MKKLVVFVLFLSLIYSCTSNDPILELKILPVKSAIVPTEFQYRTVDTLVLKYDLPNAYYSFRSVYYEIERNSRIVAINALLDNEISCTQATIEQEIKIPVHVLQEEDYVFRFYKGKDTEGNSIFDNVTVPVN</sequence>
<keyword evidence="2" id="KW-1185">Reference proteome</keyword>
<gene>
    <name evidence="1" type="ORF">ACFOWD_03795</name>
</gene>
<evidence type="ECO:0000313" key="1">
    <source>
        <dbReference type="EMBL" id="MFC4268021.1"/>
    </source>
</evidence>
<dbReference type="EMBL" id="JBHSCY010000001">
    <property type="protein sequence ID" value="MFC4268021.1"/>
    <property type="molecule type" value="Genomic_DNA"/>
</dbReference>
<reference evidence="2" key="1">
    <citation type="journal article" date="2019" name="Int. J. Syst. Evol. Microbiol.">
        <title>The Global Catalogue of Microorganisms (GCM) 10K type strain sequencing project: providing services to taxonomists for standard genome sequencing and annotation.</title>
        <authorList>
            <consortium name="The Broad Institute Genomics Platform"/>
            <consortium name="The Broad Institute Genome Sequencing Center for Infectious Disease"/>
            <person name="Wu L."/>
            <person name="Ma J."/>
        </authorList>
    </citation>
    <scope>NUCLEOTIDE SEQUENCE [LARGE SCALE GENOMIC DNA]</scope>
    <source>
        <strain evidence="2">CECT 8655</strain>
    </source>
</reference>
<proteinExistence type="predicted"/>
<protein>
    <recommendedName>
        <fullName evidence="3">Lipoprotein</fullName>
    </recommendedName>
</protein>
<evidence type="ECO:0000313" key="2">
    <source>
        <dbReference type="Proteomes" id="UP001595826"/>
    </source>
</evidence>
<accession>A0ABV8R6K7</accession>
<evidence type="ECO:0008006" key="3">
    <source>
        <dbReference type="Google" id="ProtNLM"/>
    </source>
</evidence>
<dbReference type="PROSITE" id="PS51257">
    <property type="entry name" value="PROKAR_LIPOPROTEIN"/>
    <property type="match status" value="1"/>
</dbReference>
<comment type="caution">
    <text evidence="1">The sequence shown here is derived from an EMBL/GenBank/DDBJ whole genome shotgun (WGS) entry which is preliminary data.</text>
</comment>
<name>A0ABV8R6K7_9FLAO</name>
<dbReference type="Proteomes" id="UP001595826">
    <property type="component" value="Unassembled WGS sequence"/>
</dbReference>